<dbReference type="InterPro" id="IPR011989">
    <property type="entry name" value="ARM-like"/>
</dbReference>
<dbReference type="STRING" id="1169540.A0A0G4ECL4"/>
<gene>
    <name evidence="7" type="ORF">Vbra_4813</name>
</gene>
<sequence length="1238" mass="137862">MSWVQYPTEADDGKRVREARDELQRLQHTAPEATCRMYVQVIATMRGDPILTKTAAALCDTVLKRAEGEDDNEAAAAFVLTATQPDARRALLQAFMDETDSSARRAIGHLLTRVRELTSDEWPELLMAMFQLMRSDNEQRAIAAIRVLSAVADTVNEEIERRGEAAAFVAQLRGLLESPSMAIKADAVRLVKEVYEAALLDRDGQRVQMSEYCAGLQSLTPTMQAAVGAAMQSLKTHGKQARSMLETFVQLTEANRFFEQHLLAVAAQFLSIAQSPPSFFNLPKASSILHDEDEDDEDGEEWAEHDHRYLTYEFLISLCEAYPSKCRRIPQFISQLCSLFVDLVTPPASAFEEDGEPEPPPVGSLSDEEVHSDEVDNDDRNDLKVVALEGIGRVAMAVDLKSFLADAWPFFEHKMKMKKLNPRTKAALAEIVAVLFSMEDLCGDDDYHTEYHLGVFRFLLDTCRNRFVNPPPTALRLTGLRALETLLDTHGANLDNNDIDELDKALMPLLTHPNENVVRRALRCVVVQLGESESEAYEAVRPMTEETVFPEVAKTLLHIVQTGTGWSIKQYATRALRQLLPLWAVDACDPRELVESIYASWMPFLKQLLMSPLSPEGQKLKAEVIEAIARLGTKAGFARFHADAVCVLDYLTKTDFPADSPVTDSIVPMLRDMVPALGDSLLPYLSAFWPRVMAPLDTRPKPIKSDDVDSEEKQQQQRQQTQTRCCSSNETGQIVSLGVDEIEEISRSADLLALVLNRFGDRIPHQMLTEIFQHLRNVMTLPFDEVMGQGQHVLQAYLKTLRQMADRRSPAGQQQPALLLQEVGAYQWQAIQWILNDIKKQGASDRDEFLINRQVAALTVALEAPGKDTLTQQQVLLLSDWLLERFHVSIDQIKQKIRQSLTRKSRKTEADVHKEAEEELTSLRKCRVTLVPCLSRLISTHTSHFDATDCLSRWARVLQALLASADESSSYQELLKLALHLFKHYTPDRPHWSALLPLVVSFLSSTQPQLRKRAAHIILLASAHPALGPHLPQCVPQLLANSIPPTATAQQPENVHEGPNGSVSSSSAMENGEMTESRESTPEKPKREGKEARMAREASQACLVAVCVRHVGGGFVTDELAREATDSLLGQGVSSAAPFYNFGGCFAHPSEVTDDFYRFLVDAVQQGNVYVLDPNHSRLPRLVKIFRAIVGRRKHSAPDLDERLSSFFNSPAVAPIVAQIGGERGESSASAEVLSTIG</sequence>
<feature type="compositionally biased region" description="Basic and acidic residues" evidence="6">
    <location>
        <begin position="1075"/>
        <end position="1094"/>
    </location>
</feature>
<dbReference type="Gene3D" id="1.25.10.10">
    <property type="entry name" value="Leucine-rich Repeat Variant"/>
    <property type="match status" value="1"/>
</dbReference>
<proteinExistence type="predicted"/>
<comment type="subcellular location">
    <subcellularLocation>
        <location evidence="1">Cytoplasm</location>
    </subcellularLocation>
</comment>
<evidence type="ECO:0000256" key="3">
    <source>
        <dbReference type="ARBA" id="ARBA00022490"/>
    </source>
</evidence>
<feature type="compositionally biased region" description="Basic and acidic residues" evidence="6">
    <location>
        <begin position="699"/>
        <end position="715"/>
    </location>
</feature>
<evidence type="ECO:0000256" key="1">
    <source>
        <dbReference type="ARBA" id="ARBA00004496"/>
    </source>
</evidence>
<dbReference type="PhylomeDB" id="A0A0G4ECL4"/>
<dbReference type="PANTHER" id="PTHR10527">
    <property type="entry name" value="IMPORTIN BETA"/>
    <property type="match status" value="1"/>
</dbReference>
<accession>A0A0G4ECL4</accession>
<dbReference type="InterPro" id="IPR040122">
    <property type="entry name" value="Importin_beta"/>
</dbReference>
<dbReference type="GO" id="GO:0005737">
    <property type="term" value="C:cytoplasm"/>
    <property type="evidence" value="ECO:0007669"/>
    <property type="project" value="UniProtKB-SubCell"/>
</dbReference>
<feature type="region of interest" description="Disordered" evidence="6">
    <location>
        <begin position="1046"/>
        <end position="1094"/>
    </location>
</feature>
<dbReference type="InterPro" id="IPR016024">
    <property type="entry name" value="ARM-type_fold"/>
</dbReference>
<dbReference type="AlphaFoldDB" id="A0A0G4ECL4"/>
<dbReference type="SUPFAM" id="SSF48371">
    <property type="entry name" value="ARM repeat"/>
    <property type="match status" value="2"/>
</dbReference>
<dbReference type="GO" id="GO:0006606">
    <property type="term" value="P:protein import into nucleus"/>
    <property type="evidence" value="ECO:0007669"/>
    <property type="project" value="InterPro"/>
</dbReference>
<reference evidence="7 8" key="1">
    <citation type="submission" date="2014-11" db="EMBL/GenBank/DDBJ databases">
        <authorList>
            <person name="Zhu J."/>
            <person name="Qi W."/>
            <person name="Song R."/>
        </authorList>
    </citation>
    <scope>NUCLEOTIDE SEQUENCE [LARGE SCALE GENOMIC DNA]</scope>
</reference>
<evidence type="ECO:0000256" key="6">
    <source>
        <dbReference type="SAM" id="MobiDB-lite"/>
    </source>
</evidence>
<dbReference type="InParanoid" id="A0A0G4ECL4"/>
<protein>
    <recommendedName>
        <fullName evidence="9">Importin N-terminal domain-containing protein</fullName>
    </recommendedName>
</protein>
<evidence type="ECO:0000313" key="8">
    <source>
        <dbReference type="Proteomes" id="UP000041254"/>
    </source>
</evidence>
<evidence type="ECO:0000256" key="2">
    <source>
        <dbReference type="ARBA" id="ARBA00022448"/>
    </source>
</evidence>
<keyword evidence="3" id="KW-0963">Cytoplasm</keyword>
<evidence type="ECO:0000256" key="5">
    <source>
        <dbReference type="ARBA" id="ARBA00022927"/>
    </source>
</evidence>
<keyword evidence="8" id="KW-1185">Reference proteome</keyword>
<organism evidence="7 8">
    <name type="scientific">Vitrella brassicaformis (strain CCMP3155)</name>
    <dbReference type="NCBI Taxonomy" id="1169540"/>
    <lineage>
        <taxon>Eukaryota</taxon>
        <taxon>Sar</taxon>
        <taxon>Alveolata</taxon>
        <taxon>Colpodellida</taxon>
        <taxon>Vitrellaceae</taxon>
        <taxon>Vitrella</taxon>
    </lineage>
</organism>
<evidence type="ECO:0008006" key="9">
    <source>
        <dbReference type="Google" id="ProtNLM"/>
    </source>
</evidence>
<keyword evidence="5" id="KW-0653">Protein transport</keyword>
<dbReference type="Proteomes" id="UP000041254">
    <property type="component" value="Unassembled WGS sequence"/>
</dbReference>
<dbReference type="VEuPathDB" id="CryptoDB:Vbra_4813"/>
<evidence type="ECO:0000313" key="7">
    <source>
        <dbReference type="EMBL" id="CEL93478.1"/>
    </source>
</evidence>
<feature type="region of interest" description="Disordered" evidence="6">
    <location>
        <begin position="699"/>
        <end position="727"/>
    </location>
</feature>
<dbReference type="EMBL" id="CDMY01000170">
    <property type="protein sequence ID" value="CEL93478.1"/>
    <property type="molecule type" value="Genomic_DNA"/>
</dbReference>
<evidence type="ECO:0000256" key="4">
    <source>
        <dbReference type="ARBA" id="ARBA00022737"/>
    </source>
</evidence>
<feature type="region of interest" description="Disordered" evidence="6">
    <location>
        <begin position="350"/>
        <end position="376"/>
    </location>
</feature>
<name>A0A0G4ECL4_VITBC</name>
<keyword evidence="4" id="KW-0677">Repeat</keyword>
<keyword evidence="2" id="KW-0813">Transport</keyword>